<feature type="compositionally biased region" description="Basic and acidic residues" evidence="1">
    <location>
        <begin position="444"/>
        <end position="458"/>
    </location>
</feature>
<name>A0AA38SME1_9ASTR</name>
<sequence length="458" mass="51484">MRAHLKGTAKEMARCASKGSKGVQGRGQGTDSRWIGPYVILKAYPSGYVDLMTERGEFKVNGHRLKLYNENDPIRNGEVYHLSEEPITYVSQRKSQPDQNSTKAKQKPLRVREFSDRHFSSFAIVEVENSENSASVATSRREVRNEGIPPVPFGFSLQFSSHSATPWRQRCTHLSLVSNDWEKALKTHEPIYYELVLEFLATFSFDVEAYDEDRFDGPCVRFRLLGEWYGVTLPLSRLVDQNAITNLSFVMAKMFQSVGKVHDKTRTGLYGGHFITVIVEKLGTLTPKVCETLTKLSPMGFLDKVLFRSMKLLAPGPRRGTFVWIGDATPNEGPIGMATSPPQPTFPGQSSNPPPANQQGSGSIHEAIKGLSEQMGVEHHDIMERLDRILYDMYGVRRELSWVTTSMSEYFESVGHAPSAPLAPHPVWHDSDDVPVGNRRHKRYAADKKNDSQKPDPT</sequence>
<feature type="region of interest" description="Disordered" evidence="1">
    <location>
        <begin position="333"/>
        <end position="363"/>
    </location>
</feature>
<protein>
    <submittedName>
        <fullName evidence="2">Uncharacterized protein</fullName>
    </submittedName>
</protein>
<feature type="region of interest" description="Disordered" evidence="1">
    <location>
        <begin position="1"/>
        <end position="29"/>
    </location>
</feature>
<evidence type="ECO:0000313" key="2">
    <source>
        <dbReference type="EMBL" id="KAJ9539081.1"/>
    </source>
</evidence>
<feature type="region of interest" description="Disordered" evidence="1">
    <location>
        <begin position="420"/>
        <end position="458"/>
    </location>
</feature>
<organism evidence="2 3">
    <name type="scientific">Centaurea solstitialis</name>
    <name type="common">yellow star-thistle</name>
    <dbReference type="NCBI Taxonomy" id="347529"/>
    <lineage>
        <taxon>Eukaryota</taxon>
        <taxon>Viridiplantae</taxon>
        <taxon>Streptophyta</taxon>
        <taxon>Embryophyta</taxon>
        <taxon>Tracheophyta</taxon>
        <taxon>Spermatophyta</taxon>
        <taxon>Magnoliopsida</taxon>
        <taxon>eudicotyledons</taxon>
        <taxon>Gunneridae</taxon>
        <taxon>Pentapetalae</taxon>
        <taxon>asterids</taxon>
        <taxon>campanulids</taxon>
        <taxon>Asterales</taxon>
        <taxon>Asteraceae</taxon>
        <taxon>Carduoideae</taxon>
        <taxon>Cardueae</taxon>
        <taxon>Centaureinae</taxon>
        <taxon>Centaurea</taxon>
    </lineage>
</organism>
<keyword evidence="3" id="KW-1185">Reference proteome</keyword>
<evidence type="ECO:0000313" key="3">
    <source>
        <dbReference type="Proteomes" id="UP001172457"/>
    </source>
</evidence>
<gene>
    <name evidence="2" type="ORF">OSB04_031814</name>
</gene>
<feature type="compositionally biased region" description="Polar residues" evidence="1">
    <location>
        <begin position="346"/>
        <end position="362"/>
    </location>
</feature>
<evidence type="ECO:0000256" key="1">
    <source>
        <dbReference type="SAM" id="MobiDB-lite"/>
    </source>
</evidence>
<accession>A0AA38SME1</accession>
<proteinExistence type="predicted"/>
<dbReference type="Proteomes" id="UP001172457">
    <property type="component" value="Chromosome 8"/>
</dbReference>
<comment type="caution">
    <text evidence="2">The sequence shown here is derived from an EMBL/GenBank/DDBJ whole genome shotgun (WGS) entry which is preliminary data.</text>
</comment>
<dbReference type="AlphaFoldDB" id="A0AA38SME1"/>
<reference evidence="2" key="1">
    <citation type="submission" date="2023-03" db="EMBL/GenBank/DDBJ databases">
        <title>Chromosome-scale reference genome and RAD-based genetic map of yellow starthistle (Centaurea solstitialis) reveal putative structural variation and QTLs associated with invader traits.</title>
        <authorList>
            <person name="Reatini B."/>
            <person name="Cang F.A."/>
            <person name="Jiang Q."/>
            <person name="Mckibben M.T.W."/>
            <person name="Barker M.S."/>
            <person name="Rieseberg L.H."/>
            <person name="Dlugosch K.M."/>
        </authorList>
    </citation>
    <scope>NUCLEOTIDE SEQUENCE</scope>
    <source>
        <strain evidence="2">CAN-66</strain>
        <tissue evidence="2">Leaf</tissue>
    </source>
</reference>
<dbReference type="EMBL" id="JARYMX010000008">
    <property type="protein sequence ID" value="KAJ9539081.1"/>
    <property type="molecule type" value="Genomic_DNA"/>
</dbReference>